<dbReference type="RefSeq" id="WP_399652562.1">
    <property type="nucleotide sequence ID" value="NZ_JBITYG010000007.1"/>
</dbReference>
<accession>A0ABW8CAN5</accession>
<feature type="domain" description="Methyltransferase type 11" evidence="1">
    <location>
        <begin position="56"/>
        <end position="154"/>
    </location>
</feature>
<name>A0ABW8CAN5_9ACTN</name>
<dbReference type="Proteomes" id="UP001614394">
    <property type="component" value="Unassembled WGS sequence"/>
</dbReference>
<dbReference type="GO" id="GO:0008168">
    <property type="term" value="F:methyltransferase activity"/>
    <property type="evidence" value="ECO:0007669"/>
    <property type="project" value="UniProtKB-KW"/>
</dbReference>
<keyword evidence="2" id="KW-0489">Methyltransferase</keyword>
<dbReference type="EMBL" id="JBITYG010000007">
    <property type="protein sequence ID" value="MFI9103469.1"/>
    <property type="molecule type" value="Genomic_DNA"/>
</dbReference>
<evidence type="ECO:0000313" key="3">
    <source>
        <dbReference type="Proteomes" id="UP001614394"/>
    </source>
</evidence>
<sequence>MADPRPTSAFHVTNIGVTPTDRLIGALDAQADSEGVRRLRQWAHAAVAAQPGEQAVDVGAGTGSETQVLAAAVGAAGEAVGVEPHDGLREAAELRAAAAGSAARFVAGDAVALPLDDAGTDVVWCERVFQHLTEPAKAVSEIVRVLRPGGRVVLLDTDWATALLHPGDPEVVAALMRRALTASANPHAGRQLVGQLATAGLEITDVGSQALIQSNTKVNWQLIRMLGESALREELISEQQRDALYADLTSAADEGALHMSATMFGVAARLPSP</sequence>
<dbReference type="CDD" id="cd02440">
    <property type="entry name" value="AdoMet_MTases"/>
    <property type="match status" value="1"/>
</dbReference>
<organism evidence="2 3">
    <name type="scientific">Streptomyces fildesensis</name>
    <dbReference type="NCBI Taxonomy" id="375757"/>
    <lineage>
        <taxon>Bacteria</taxon>
        <taxon>Bacillati</taxon>
        <taxon>Actinomycetota</taxon>
        <taxon>Actinomycetes</taxon>
        <taxon>Kitasatosporales</taxon>
        <taxon>Streptomycetaceae</taxon>
        <taxon>Streptomyces</taxon>
    </lineage>
</organism>
<keyword evidence="2" id="KW-0808">Transferase</keyword>
<dbReference type="Gene3D" id="3.40.50.150">
    <property type="entry name" value="Vaccinia Virus protein VP39"/>
    <property type="match status" value="1"/>
</dbReference>
<keyword evidence="3" id="KW-1185">Reference proteome</keyword>
<comment type="caution">
    <text evidence="2">The sequence shown here is derived from an EMBL/GenBank/DDBJ whole genome shotgun (WGS) entry which is preliminary data.</text>
</comment>
<dbReference type="InterPro" id="IPR013216">
    <property type="entry name" value="Methyltransf_11"/>
</dbReference>
<dbReference type="PANTHER" id="PTHR43591">
    <property type="entry name" value="METHYLTRANSFERASE"/>
    <property type="match status" value="1"/>
</dbReference>
<dbReference type="InterPro" id="IPR029063">
    <property type="entry name" value="SAM-dependent_MTases_sf"/>
</dbReference>
<proteinExistence type="predicted"/>
<dbReference type="PANTHER" id="PTHR43591:SF24">
    <property type="entry name" value="2-METHOXY-6-POLYPRENYL-1,4-BENZOQUINOL METHYLASE, MITOCHONDRIAL"/>
    <property type="match status" value="1"/>
</dbReference>
<dbReference type="Pfam" id="PF08241">
    <property type="entry name" value="Methyltransf_11"/>
    <property type="match status" value="1"/>
</dbReference>
<reference evidence="2 3" key="1">
    <citation type="submission" date="2024-10" db="EMBL/GenBank/DDBJ databases">
        <title>The Natural Products Discovery Center: Release of the First 8490 Sequenced Strains for Exploring Actinobacteria Biosynthetic Diversity.</title>
        <authorList>
            <person name="Kalkreuter E."/>
            <person name="Kautsar S.A."/>
            <person name="Yang D."/>
            <person name="Bader C.D."/>
            <person name="Teijaro C.N."/>
            <person name="Fluegel L."/>
            <person name="Davis C.M."/>
            <person name="Simpson J.R."/>
            <person name="Lauterbach L."/>
            <person name="Steele A.D."/>
            <person name="Gui C."/>
            <person name="Meng S."/>
            <person name="Li G."/>
            <person name="Viehrig K."/>
            <person name="Ye F."/>
            <person name="Su P."/>
            <person name="Kiefer A.F."/>
            <person name="Nichols A."/>
            <person name="Cepeda A.J."/>
            <person name="Yan W."/>
            <person name="Fan B."/>
            <person name="Jiang Y."/>
            <person name="Adhikari A."/>
            <person name="Zheng C.-J."/>
            <person name="Schuster L."/>
            <person name="Cowan T.M."/>
            <person name="Smanski M.J."/>
            <person name="Chevrette M.G."/>
            <person name="De Carvalho L.P.S."/>
            <person name="Shen B."/>
        </authorList>
    </citation>
    <scope>NUCLEOTIDE SEQUENCE [LARGE SCALE GENOMIC DNA]</scope>
    <source>
        <strain evidence="2 3">NPDC053399</strain>
    </source>
</reference>
<evidence type="ECO:0000259" key="1">
    <source>
        <dbReference type="Pfam" id="PF08241"/>
    </source>
</evidence>
<evidence type="ECO:0000313" key="2">
    <source>
        <dbReference type="EMBL" id="MFI9103469.1"/>
    </source>
</evidence>
<dbReference type="SUPFAM" id="SSF53335">
    <property type="entry name" value="S-adenosyl-L-methionine-dependent methyltransferases"/>
    <property type="match status" value="1"/>
</dbReference>
<protein>
    <submittedName>
        <fullName evidence="2">Methyltransferase domain-containing protein</fullName>
    </submittedName>
</protein>
<gene>
    <name evidence="2" type="ORF">ACIGXA_23385</name>
</gene>
<dbReference type="GO" id="GO:0032259">
    <property type="term" value="P:methylation"/>
    <property type="evidence" value="ECO:0007669"/>
    <property type="project" value="UniProtKB-KW"/>
</dbReference>